<reference evidence="3" key="2">
    <citation type="journal article" date="2011" name="Proc. Natl. Acad. Sci. U.S.A.">
        <title>Obligate biotrophy features unraveled by the genomic analysis of rust fungi.</title>
        <authorList>
            <person name="Duplessis S."/>
            <person name="Cuomo C.A."/>
            <person name="Lin Y.-C."/>
            <person name="Aerts A."/>
            <person name="Tisserant E."/>
            <person name="Veneault-Fourrey C."/>
            <person name="Joly D.L."/>
            <person name="Hacquard S."/>
            <person name="Amselem J."/>
            <person name="Cantarel B.L."/>
            <person name="Chiu R."/>
            <person name="Coutinho P.M."/>
            <person name="Feau N."/>
            <person name="Field M."/>
            <person name="Frey P."/>
            <person name="Gelhaye E."/>
            <person name="Goldberg J."/>
            <person name="Grabherr M.G."/>
            <person name="Kodira C.D."/>
            <person name="Kohler A."/>
            <person name="Kuees U."/>
            <person name="Lindquist E.A."/>
            <person name="Lucas S.M."/>
            <person name="Mago R."/>
            <person name="Mauceli E."/>
            <person name="Morin E."/>
            <person name="Murat C."/>
            <person name="Pangilinan J.L."/>
            <person name="Park R."/>
            <person name="Pearson M."/>
            <person name="Quesneville H."/>
            <person name="Rouhier N."/>
            <person name="Sakthikumar S."/>
            <person name="Salamov A.A."/>
            <person name="Schmutz J."/>
            <person name="Selles B."/>
            <person name="Shapiro H."/>
            <person name="Tanguay P."/>
            <person name="Tuskan G.A."/>
            <person name="Henrissat B."/>
            <person name="Van de Peer Y."/>
            <person name="Rouze P."/>
            <person name="Ellis J.G."/>
            <person name="Dodds P.N."/>
            <person name="Schein J.E."/>
            <person name="Zhong S."/>
            <person name="Hamelin R.C."/>
            <person name="Grigoriev I.V."/>
            <person name="Szabo L.J."/>
            <person name="Martin F."/>
        </authorList>
    </citation>
    <scope>NUCLEOTIDE SEQUENCE [LARGE SCALE GENOMIC DNA]</scope>
    <source>
        <strain evidence="3">CRL 75-36-700-3 / race SCCL</strain>
    </source>
</reference>
<feature type="compositionally biased region" description="Low complexity" evidence="1">
    <location>
        <begin position="27"/>
        <end position="38"/>
    </location>
</feature>
<name>E3L3U5_PUCGT</name>
<dbReference type="GeneID" id="10528964"/>
<evidence type="ECO:0000256" key="1">
    <source>
        <dbReference type="SAM" id="MobiDB-lite"/>
    </source>
</evidence>
<dbReference type="VEuPathDB" id="FungiDB:PGTG_16411"/>
<dbReference type="Proteomes" id="UP000008783">
    <property type="component" value="Unassembled WGS sequence"/>
</dbReference>
<dbReference type="KEGG" id="pgr:PGTG_16411"/>
<dbReference type="EMBL" id="DS178343">
    <property type="protein sequence ID" value="EFP91220.2"/>
    <property type="molecule type" value="Genomic_DNA"/>
</dbReference>
<keyword evidence="3" id="KW-1185">Reference proteome</keyword>
<dbReference type="AlphaFoldDB" id="E3L3U5"/>
<dbReference type="InParanoid" id="E3L3U5"/>
<dbReference type="HOGENOM" id="CLU_1111830_0_0_1"/>
<protein>
    <submittedName>
        <fullName evidence="2">Uncharacterized protein</fullName>
    </submittedName>
</protein>
<feature type="region of interest" description="Disordered" evidence="1">
    <location>
        <begin position="1"/>
        <end position="140"/>
    </location>
</feature>
<feature type="compositionally biased region" description="Basic and acidic residues" evidence="1">
    <location>
        <begin position="238"/>
        <end position="250"/>
    </location>
</feature>
<proteinExistence type="predicted"/>
<evidence type="ECO:0000313" key="2">
    <source>
        <dbReference type="EMBL" id="EFP91220.2"/>
    </source>
</evidence>
<feature type="region of interest" description="Disordered" evidence="1">
    <location>
        <begin position="184"/>
        <end position="250"/>
    </location>
</feature>
<reference key="1">
    <citation type="submission" date="2007-01" db="EMBL/GenBank/DDBJ databases">
        <title>The Genome Sequence of Puccinia graminis f. sp. tritici Strain CRL 75-36-700-3.</title>
        <authorList>
            <consortium name="The Broad Institute Genome Sequencing Platform"/>
            <person name="Birren B."/>
            <person name="Lander E."/>
            <person name="Galagan J."/>
            <person name="Nusbaum C."/>
            <person name="Devon K."/>
            <person name="Cuomo C."/>
            <person name="Jaffe D."/>
            <person name="Butler J."/>
            <person name="Alvarez P."/>
            <person name="Gnerre S."/>
            <person name="Grabherr M."/>
            <person name="Mauceli E."/>
            <person name="Brockman W."/>
            <person name="Young S."/>
            <person name="LaButti K."/>
            <person name="Sykes S."/>
            <person name="DeCaprio D."/>
            <person name="Crawford M."/>
            <person name="Koehrsen M."/>
            <person name="Engels R."/>
            <person name="Montgomery P."/>
            <person name="Pearson M."/>
            <person name="Howarth C."/>
            <person name="Larson L."/>
            <person name="White J."/>
            <person name="Zeng Q."/>
            <person name="Kodira C."/>
            <person name="Yandava C."/>
            <person name="Alvarado L."/>
            <person name="O'Leary S."/>
            <person name="Szabo L."/>
            <person name="Dean R."/>
            <person name="Schein J."/>
        </authorList>
    </citation>
    <scope>NUCLEOTIDE SEQUENCE</scope>
    <source>
        <strain>CRL 75-36-700-3</strain>
    </source>
</reference>
<evidence type="ECO:0000313" key="3">
    <source>
        <dbReference type="Proteomes" id="UP000008783"/>
    </source>
</evidence>
<sequence length="250" mass="26694">MSNEINSPITPLTTAQSNETVSDPAQSSNSTSTLTSNSQDPPPQRSAEGNPSGNPNKRGLPSDNVNPNHAGTESETQQAGKTAALELARRLGTNNDTTSVTDDEVRVIKAPKNLLNGSAKYQHTDTSHASPPRGNPTITDSASFQEDEAIASLIEKCLAATKAGDMPASDRYYEMYKSLLTAKAKSKIPRGKRTSDNVIADSQQSSDEDSMAGDVQFATGAIPKHDENGFHPILSQKHQNDERTDSSDNL</sequence>
<gene>
    <name evidence="2" type="ORF">PGTG_16411</name>
</gene>
<feature type="compositionally biased region" description="Polar residues" evidence="1">
    <location>
        <begin position="196"/>
        <end position="205"/>
    </location>
</feature>
<feature type="compositionally biased region" description="Polar residues" evidence="1">
    <location>
        <begin position="63"/>
        <end position="80"/>
    </location>
</feature>
<feature type="compositionally biased region" description="Polar residues" evidence="1">
    <location>
        <begin position="1"/>
        <end position="26"/>
    </location>
</feature>
<dbReference type="RefSeq" id="XP_003335639.2">
    <property type="nucleotide sequence ID" value="XM_003335591.2"/>
</dbReference>
<organism evidence="2 3">
    <name type="scientific">Puccinia graminis f. sp. tritici (strain CRL 75-36-700-3 / race SCCL)</name>
    <name type="common">Black stem rust fungus</name>
    <dbReference type="NCBI Taxonomy" id="418459"/>
    <lineage>
        <taxon>Eukaryota</taxon>
        <taxon>Fungi</taxon>
        <taxon>Dikarya</taxon>
        <taxon>Basidiomycota</taxon>
        <taxon>Pucciniomycotina</taxon>
        <taxon>Pucciniomycetes</taxon>
        <taxon>Pucciniales</taxon>
        <taxon>Pucciniaceae</taxon>
        <taxon>Puccinia</taxon>
    </lineage>
</organism>
<accession>E3L3U5</accession>